<dbReference type="Proteomes" id="UP000031553">
    <property type="component" value="Unassembled WGS sequence"/>
</dbReference>
<evidence type="ECO:0000313" key="4">
    <source>
        <dbReference type="Proteomes" id="UP000031553"/>
    </source>
</evidence>
<name>A0A0N1FQI6_9PROT</name>
<dbReference type="InterPro" id="IPR051803">
    <property type="entry name" value="TA_system_RelE-like_toxin"/>
</dbReference>
<keyword evidence="2" id="KW-1277">Toxin-antitoxin system</keyword>
<proteinExistence type="inferred from homology"/>
<comment type="similarity">
    <text evidence="1">Belongs to the RelE toxin family.</text>
</comment>
<organism evidence="3 4">
    <name type="scientific">Komagataeibacter intermedius AF2</name>
    <dbReference type="NCBI Taxonomy" id="1458464"/>
    <lineage>
        <taxon>Bacteria</taxon>
        <taxon>Pseudomonadati</taxon>
        <taxon>Pseudomonadota</taxon>
        <taxon>Alphaproteobacteria</taxon>
        <taxon>Acetobacterales</taxon>
        <taxon>Acetobacteraceae</taxon>
        <taxon>Komagataeibacter</taxon>
    </lineage>
</organism>
<dbReference type="EMBL" id="JUFX02000082">
    <property type="protein sequence ID" value="KPH87935.1"/>
    <property type="molecule type" value="Genomic_DNA"/>
</dbReference>
<dbReference type="InterPro" id="IPR035093">
    <property type="entry name" value="RelE/ParE_toxin_dom_sf"/>
</dbReference>
<dbReference type="AlphaFoldDB" id="A0A0N1FQI6"/>
<dbReference type="PANTHER" id="PTHR33755">
    <property type="entry name" value="TOXIN PARE1-RELATED"/>
    <property type="match status" value="1"/>
</dbReference>
<dbReference type="Gene3D" id="3.30.2310.20">
    <property type="entry name" value="RelE-like"/>
    <property type="match status" value="1"/>
</dbReference>
<gene>
    <name evidence="3" type="ORF">GLUCOINTEAF2_0204015</name>
</gene>
<dbReference type="RefSeq" id="WP_081500435.1">
    <property type="nucleotide sequence ID" value="NZ_JUFX02000082.1"/>
</dbReference>
<reference evidence="3 4" key="1">
    <citation type="submission" date="2015-07" db="EMBL/GenBank/DDBJ databases">
        <title>Draft Genome Sequence of Komagataeibacter intermedius Strain AF2, Isolated from Kombucha Tea.</title>
        <authorList>
            <person name="Santos R.A."/>
            <person name="Berretta A.A."/>
            <person name="Barud H.S."/>
            <person name="Ribeiro S.J."/>
            <person name="Gonzalez-Garcia L.N."/>
            <person name="Zucchi T.D."/>
            <person name="Goldman G.H."/>
            <person name="Riano-Pachon D.M."/>
        </authorList>
    </citation>
    <scope>NUCLEOTIDE SEQUENCE [LARGE SCALE GENOMIC DNA]</scope>
    <source>
        <strain evidence="3 4">AF2</strain>
    </source>
</reference>
<accession>A0A0N1FQI6</accession>
<protein>
    <submittedName>
        <fullName evidence="3">Plasmid stabilization protein ParE</fullName>
    </submittedName>
</protein>
<comment type="caution">
    <text evidence="3">The sequence shown here is derived from an EMBL/GenBank/DDBJ whole genome shotgun (WGS) entry which is preliminary data.</text>
</comment>
<evidence type="ECO:0000256" key="2">
    <source>
        <dbReference type="ARBA" id="ARBA00022649"/>
    </source>
</evidence>
<sequence length="92" mass="10556">MLPIAWRDTARTDLRQIITDIAAENPPAARRLKIRLEAVVQPLSEHPYLYRTSERAAGLREIVAHPNYIVLYRVTATSVEIVNVVHARRQFP</sequence>
<evidence type="ECO:0000256" key="1">
    <source>
        <dbReference type="ARBA" id="ARBA00006226"/>
    </source>
</evidence>
<dbReference type="OrthoDB" id="595470at2"/>
<dbReference type="Pfam" id="PF05016">
    <property type="entry name" value="ParE_toxin"/>
    <property type="match status" value="1"/>
</dbReference>
<dbReference type="InterPro" id="IPR007712">
    <property type="entry name" value="RelE/ParE_toxin"/>
</dbReference>
<evidence type="ECO:0000313" key="3">
    <source>
        <dbReference type="EMBL" id="KPH87935.1"/>
    </source>
</evidence>